<accession>A0ABQ7ADA9</accession>
<evidence type="ECO:0000313" key="2">
    <source>
        <dbReference type="Proteomes" id="UP000266723"/>
    </source>
</evidence>
<sequence length="184" mass="20842">MDNISRARSPVPGSTPAPIVEMILGTEENILMPRRRKLGWERCRISRLFCRHQPEGASSLSPLAFMSIFIFPVIGQPVWSFISTPIWRTTSLSQRTSYRLVESPSFVPARNLSCFREVTVIEKRTSCDQTDIKTERYKIQERSEAICLFVILCPAGRSAKAYMFCGMGLVSHFEDRSLRGPGPP</sequence>
<dbReference type="Proteomes" id="UP000266723">
    <property type="component" value="Unassembled WGS sequence"/>
</dbReference>
<name>A0ABQ7ADA9_BRACR</name>
<evidence type="ECO:0000313" key="1">
    <source>
        <dbReference type="EMBL" id="KAF3495698.1"/>
    </source>
</evidence>
<gene>
    <name evidence="1" type="ORF">DY000_02052977</name>
</gene>
<protein>
    <submittedName>
        <fullName evidence="1">Uncharacterized protein</fullName>
    </submittedName>
</protein>
<proteinExistence type="predicted"/>
<organism evidence="1 2">
    <name type="scientific">Brassica cretica</name>
    <name type="common">Mustard</name>
    <dbReference type="NCBI Taxonomy" id="69181"/>
    <lineage>
        <taxon>Eukaryota</taxon>
        <taxon>Viridiplantae</taxon>
        <taxon>Streptophyta</taxon>
        <taxon>Embryophyta</taxon>
        <taxon>Tracheophyta</taxon>
        <taxon>Spermatophyta</taxon>
        <taxon>Magnoliopsida</taxon>
        <taxon>eudicotyledons</taxon>
        <taxon>Gunneridae</taxon>
        <taxon>Pentapetalae</taxon>
        <taxon>rosids</taxon>
        <taxon>malvids</taxon>
        <taxon>Brassicales</taxon>
        <taxon>Brassicaceae</taxon>
        <taxon>Brassiceae</taxon>
        <taxon>Brassica</taxon>
    </lineage>
</organism>
<dbReference type="EMBL" id="QGKV02002055">
    <property type="protein sequence ID" value="KAF3495698.1"/>
    <property type="molecule type" value="Genomic_DNA"/>
</dbReference>
<keyword evidence="2" id="KW-1185">Reference proteome</keyword>
<reference evidence="1 2" key="1">
    <citation type="journal article" date="2020" name="BMC Genomics">
        <title>Intraspecific diversification of the crop wild relative Brassica cretica Lam. using demographic model selection.</title>
        <authorList>
            <person name="Kioukis A."/>
            <person name="Michalopoulou V.A."/>
            <person name="Briers L."/>
            <person name="Pirintsos S."/>
            <person name="Studholme D.J."/>
            <person name="Pavlidis P."/>
            <person name="Sarris P.F."/>
        </authorList>
    </citation>
    <scope>NUCLEOTIDE SEQUENCE [LARGE SCALE GENOMIC DNA]</scope>
    <source>
        <strain evidence="2">cv. PFS-1207/04</strain>
    </source>
</reference>
<comment type="caution">
    <text evidence="1">The sequence shown here is derived from an EMBL/GenBank/DDBJ whole genome shotgun (WGS) entry which is preliminary data.</text>
</comment>